<dbReference type="GeneID" id="82148240"/>
<sequence length="127" mass="14402">MFEAREEFVEAHECGRRPQAQRHLTFLPDAVTSHAQTPVPAEAQNLQGKEPATVDLCRFKVPALKRPKSSFADWYSKERRQRESRAKACPRFALALSPPPASAGHHIQNQNCPKLNRCETRNQSGKR</sequence>
<evidence type="ECO:0000313" key="1">
    <source>
        <dbReference type="EMBL" id="TGG39259.1"/>
    </source>
</evidence>
<dbReference type="Proteomes" id="UP000297635">
    <property type="component" value="Unassembled WGS sequence"/>
</dbReference>
<proteinExistence type="predicted"/>
<gene>
    <name evidence="1" type="ORF">EZ315_00460</name>
</gene>
<dbReference type="RefSeq" id="WP_135469608.1">
    <property type="nucleotide sequence ID" value="NZ_SJSA01000001.1"/>
</dbReference>
<reference evidence="1 2" key="1">
    <citation type="submission" date="2019-02" db="EMBL/GenBank/DDBJ databases">
        <title>Isolation and identification of novel species under the genus Muribaculum.</title>
        <authorList>
            <person name="Miyake S."/>
            <person name="Ding Y."/>
            <person name="Low A."/>
            <person name="Soh M."/>
            <person name="Seedorf H."/>
        </authorList>
    </citation>
    <scope>NUCLEOTIDE SEQUENCE [LARGE SCALE GENOMIC DNA]</scope>
    <source>
        <strain evidence="1 2">TLL-A3</strain>
    </source>
</reference>
<name>A0A4Z0V2A1_9BACT</name>
<keyword evidence="2" id="KW-1185">Reference proteome</keyword>
<accession>A0A4Z0V2A1</accession>
<dbReference type="EMBL" id="SJSA01000001">
    <property type="protein sequence ID" value="TGG39259.1"/>
    <property type="molecule type" value="Genomic_DNA"/>
</dbReference>
<evidence type="ECO:0000313" key="2">
    <source>
        <dbReference type="Proteomes" id="UP000297635"/>
    </source>
</evidence>
<dbReference type="AlphaFoldDB" id="A0A4Z0V2A1"/>
<organism evidence="1 2">
    <name type="scientific">Duncaniella freteri</name>
    <dbReference type="NCBI Taxonomy" id="2530391"/>
    <lineage>
        <taxon>Bacteria</taxon>
        <taxon>Pseudomonadati</taxon>
        <taxon>Bacteroidota</taxon>
        <taxon>Bacteroidia</taxon>
        <taxon>Bacteroidales</taxon>
        <taxon>Muribaculaceae</taxon>
        <taxon>Duncaniella</taxon>
    </lineage>
</organism>
<comment type="caution">
    <text evidence="1">The sequence shown here is derived from an EMBL/GenBank/DDBJ whole genome shotgun (WGS) entry which is preliminary data.</text>
</comment>
<protein>
    <submittedName>
        <fullName evidence="1">Uncharacterized protein</fullName>
    </submittedName>
</protein>